<protein>
    <submittedName>
        <fullName evidence="1">Uncharacterized protein</fullName>
    </submittedName>
</protein>
<organism evidence="1 2">
    <name type="scientific">Gordonia phage ObLaDi</name>
    <dbReference type="NCBI Taxonomy" id="2978487"/>
    <lineage>
        <taxon>Viruses</taxon>
        <taxon>Duplodnaviria</taxon>
        <taxon>Heunggongvirae</taxon>
        <taxon>Uroviricota</taxon>
        <taxon>Caudoviricetes</taxon>
        <taxon>Kruegerviridae</taxon>
        <taxon>Cafassovirus</taxon>
        <taxon>Cafassovirus obladi</taxon>
    </lineage>
</organism>
<sequence>MYPTDDSACNARQLIERRIVRQLVDEILIHDLWIGVYDGEEQHPITRDREAILDALINTDEDYVRLFGQPTNNDAPLGWVRLVYGNDGYDVICDYTTGIEHLIAKTNALADEIVAEEDAKSDPLFRVFFLGGSYADTREPQKLLAEQDPFKPQTRVVAIVDYFLTEEAGIGDAHRAVADFLGLVP</sequence>
<dbReference type="EMBL" id="OP297535">
    <property type="protein sequence ID" value="UXE03866.1"/>
    <property type="molecule type" value="Genomic_DNA"/>
</dbReference>
<evidence type="ECO:0000313" key="1">
    <source>
        <dbReference type="EMBL" id="UXE03866.1"/>
    </source>
</evidence>
<accession>A0A977PS95</accession>
<proteinExistence type="predicted"/>
<dbReference type="Proteomes" id="UP001064297">
    <property type="component" value="Segment"/>
</dbReference>
<name>A0A977PS95_9CAUD</name>
<keyword evidence="2" id="KW-1185">Reference proteome</keyword>
<gene>
    <name evidence="1" type="primary">143</name>
    <name evidence="1" type="ORF">SEA_OBLADI_143</name>
</gene>
<reference evidence="1" key="1">
    <citation type="submission" date="2022-08" db="EMBL/GenBank/DDBJ databases">
        <authorList>
            <person name="Abuwarda M.A."/>
            <person name="Alvarez A."/>
            <person name="Batteikh M."/>
            <person name="Baughman A.P."/>
            <person name="Chavez V."/>
            <person name="Cheng C."/>
            <person name="Cosentino E.J."/>
            <person name="Di Blasi D.L."/>
            <person name="Dooley N.L."/>
            <person name="Empson B.M."/>
            <person name="Erfanian K."/>
            <person name="Esparza P.D."/>
            <person name="Fleming H.S."/>
            <person name="Ghannam M.S."/>
            <person name="Gibbons A.C."/>
            <person name="Gonzalez C."/>
            <person name="Huq N.E."/>
            <person name="Jin K."/>
            <person name="Kamarzar M."/>
            <person name="Khaine A."/>
            <person name="Krug K.R."/>
            <person name="Lee A."/>
            <person name="Liao S."/>
            <person name="Light I."/>
            <person name="Ma Y."/>
            <person name="Magaling J.M."/>
            <person name="McLinden K.C."/>
            <person name="Melkote A."/>
            <person name="Montoya Serpas C.A."/>
            <person name="Niazmandi K."/>
            <person name="Ostroske E.C."/>
            <person name="Paek B.H."/>
            <person name="Rajiv S."/>
            <person name="Santos C.E."/>
            <person name="Semaan S.A."/>
            <person name="Senthilvelan J."/>
            <person name="Sheppy T.E."/>
            <person name="Stephenson J.C."/>
            <person name="Tenney M.E."/>
            <person name="Teoh N."/>
            <person name="Thorp J.P."/>
            <person name="Turon Font G."/>
            <person name="Uvarov E.V."/>
            <person name="Verpukhovskiy P."/>
            <person name="Wang J."/>
            <person name="Whang A.Y."/>
            <person name="Wright N.E."/>
            <person name="Wu M."/>
            <person name="Zhuang C."/>
            <person name="Bruns J.A."/>
            <person name="Chai A.E."/>
            <person name="Parikh H."/>
            <person name="Zorawik M."/>
            <person name="Garza D.R."/>
            <person name="Ngo R.T."/>
            <person name="Reddi K."/>
            <person name="Garcia-Vedrenne A.E."/>
            <person name="Freise A.C."/>
            <person name="Balish M.F."/>
            <person name="Garlena R.A."/>
            <person name="Russell D.A."/>
            <person name="Jacobs-Sera D."/>
            <person name="Hatfull G.F."/>
        </authorList>
    </citation>
    <scope>NUCLEOTIDE SEQUENCE</scope>
</reference>
<evidence type="ECO:0000313" key="2">
    <source>
        <dbReference type="Proteomes" id="UP001064297"/>
    </source>
</evidence>